<keyword evidence="2" id="KW-0813">Transport</keyword>
<dbReference type="Pfam" id="PF13520">
    <property type="entry name" value="AA_permease_2"/>
    <property type="match status" value="1"/>
</dbReference>
<feature type="transmembrane region" description="Helical" evidence="6">
    <location>
        <begin position="33"/>
        <end position="55"/>
    </location>
</feature>
<sequence length="474" mass="50936">MKNNIFRLKPIRDLLQDNSEGKSLNKVLGAFELTMLGVGAIIGTGIFVLTGVAAANYSGPALILSFIISGLACAFTGLCYAEFAAMVPVAGSAYTYGYAALGEIWAWIIGWDLILEYAVAIAAVAIGWSGYIVNLLEAVGIHLPKALINAPGINGGVVNLPAMLIIGVITSLLIIGVRESAKVNNIMVGIKLLVVVLFIILGVSHVKPSNWTPFMPYGWKGVFQGASIIFFAYIGFDAVSTAAEEVKNPQKDLPRGIIWSLIICTVLYIIVSAILTGMVPYLQFKETSAPVAFALQQIGINWGSALVSVGAVCGITSVLLVMMFGQTRVFFAMSRDGLLPKAFGEVHPKFKTPVKSTILVGIVTALMAGFTPIGIVAELTNIGTLAAFIIVSAAVIVLRRKQPDLHRSFKCPFVPVVPSLAIIFCGYLIYSLPRITQYRFIAWLLIGLVVYFLYGIKNSALSEKKETIQEEYAS</sequence>
<dbReference type="PANTHER" id="PTHR43243:SF4">
    <property type="entry name" value="CATIONIC AMINO ACID TRANSPORTER 4"/>
    <property type="match status" value="1"/>
</dbReference>
<evidence type="ECO:0000256" key="1">
    <source>
        <dbReference type="ARBA" id="ARBA00004141"/>
    </source>
</evidence>
<dbReference type="RefSeq" id="WP_202749882.1">
    <property type="nucleotide sequence ID" value="NZ_JAESWC010000009.1"/>
</dbReference>
<gene>
    <name evidence="7" type="ORF">JK636_15385</name>
</gene>
<evidence type="ECO:0000256" key="4">
    <source>
        <dbReference type="ARBA" id="ARBA00022989"/>
    </source>
</evidence>
<evidence type="ECO:0000256" key="6">
    <source>
        <dbReference type="SAM" id="Phobius"/>
    </source>
</evidence>
<accession>A0ABS1TCW0</accession>
<keyword evidence="5 6" id="KW-0472">Membrane</keyword>
<feature type="transmembrane region" description="Helical" evidence="6">
    <location>
        <begin position="357"/>
        <end position="376"/>
    </location>
</feature>
<keyword evidence="8" id="KW-1185">Reference proteome</keyword>
<dbReference type="PIRSF" id="PIRSF006060">
    <property type="entry name" value="AA_transporter"/>
    <property type="match status" value="1"/>
</dbReference>
<evidence type="ECO:0000256" key="2">
    <source>
        <dbReference type="ARBA" id="ARBA00022448"/>
    </source>
</evidence>
<feature type="transmembrane region" description="Helical" evidence="6">
    <location>
        <begin position="382"/>
        <end position="399"/>
    </location>
</feature>
<feature type="transmembrane region" description="Helical" evidence="6">
    <location>
        <begin position="153"/>
        <end position="174"/>
    </location>
</feature>
<organism evidence="7 8">
    <name type="scientific">Clostridium rhizosphaerae</name>
    <dbReference type="NCBI Taxonomy" id="2803861"/>
    <lineage>
        <taxon>Bacteria</taxon>
        <taxon>Bacillati</taxon>
        <taxon>Bacillota</taxon>
        <taxon>Clostridia</taxon>
        <taxon>Eubacteriales</taxon>
        <taxon>Clostridiaceae</taxon>
        <taxon>Clostridium</taxon>
    </lineage>
</organism>
<evidence type="ECO:0000313" key="7">
    <source>
        <dbReference type="EMBL" id="MBL4937135.1"/>
    </source>
</evidence>
<feature type="transmembrane region" description="Helical" evidence="6">
    <location>
        <begin position="436"/>
        <end position="456"/>
    </location>
</feature>
<reference evidence="7 8" key="1">
    <citation type="submission" date="2021-01" db="EMBL/GenBank/DDBJ databases">
        <title>Genome public.</title>
        <authorList>
            <person name="Liu C."/>
            <person name="Sun Q."/>
        </authorList>
    </citation>
    <scope>NUCLEOTIDE SEQUENCE [LARGE SCALE GENOMIC DNA]</scope>
    <source>
        <strain evidence="7 8">YIM B02515</strain>
    </source>
</reference>
<name>A0ABS1TCW0_9CLOT</name>
<evidence type="ECO:0000313" key="8">
    <source>
        <dbReference type="Proteomes" id="UP000632377"/>
    </source>
</evidence>
<keyword evidence="4 6" id="KW-1133">Transmembrane helix</keyword>
<feature type="transmembrane region" description="Helical" evidence="6">
    <location>
        <begin position="302"/>
        <end position="325"/>
    </location>
</feature>
<comment type="caution">
    <text evidence="7">The sequence shown here is derived from an EMBL/GenBank/DDBJ whole genome shotgun (WGS) entry which is preliminary data.</text>
</comment>
<keyword evidence="3 6" id="KW-0812">Transmembrane</keyword>
<dbReference type="Proteomes" id="UP000632377">
    <property type="component" value="Unassembled WGS sequence"/>
</dbReference>
<feature type="transmembrane region" description="Helical" evidence="6">
    <location>
        <begin position="104"/>
        <end position="133"/>
    </location>
</feature>
<feature type="transmembrane region" description="Helical" evidence="6">
    <location>
        <begin position="257"/>
        <end position="282"/>
    </location>
</feature>
<feature type="transmembrane region" description="Helical" evidence="6">
    <location>
        <begin position="61"/>
        <end position="83"/>
    </location>
</feature>
<evidence type="ECO:0000256" key="3">
    <source>
        <dbReference type="ARBA" id="ARBA00022692"/>
    </source>
</evidence>
<feature type="transmembrane region" description="Helical" evidence="6">
    <location>
        <begin position="411"/>
        <end position="430"/>
    </location>
</feature>
<proteinExistence type="predicted"/>
<dbReference type="Gene3D" id="1.20.1740.10">
    <property type="entry name" value="Amino acid/polyamine transporter I"/>
    <property type="match status" value="1"/>
</dbReference>
<evidence type="ECO:0000256" key="5">
    <source>
        <dbReference type="ARBA" id="ARBA00023136"/>
    </source>
</evidence>
<dbReference type="PANTHER" id="PTHR43243">
    <property type="entry name" value="INNER MEMBRANE TRANSPORTER YGJI-RELATED"/>
    <property type="match status" value="1"/>
</dbReference>
<comment type="subcellular location">
    <subcellularLocation>
        <location evidence="1">Membrane</location>
        <topology evidence="1">Multi-pass membrane protein</topology>
    </subcellularLocation>
</comment>
<protein>
    <submittedName>
        <fullName evidence="7">Amino acid permease</fullName>
    </submittedName>
</protein>
<dbReference type="InterPro" id="IPR002293">
    <property type="entry name" value="AA/rel_permease1"/>
</dbReference>
<feature type="transmembrane region" description="Helical" evidence="6">
    <location>
        <begin position="186"/>
        <end position="205"/>
    </location>
</feature>
<dbReference type="EMBL" id="JAESWC010000009">
    <property type="protein sequence ID" value="MBL4937135.1"/>
    <property type="molecule type" value="Genomic_DNA"/>
</dbReference>
<feature type="transmembrane region" description="Helical" evidence="6">
    <location>
        <begin position="217"/>
        <end position="236"/>
    </location>
</feature>